<feature type="compositionally biased region" description="Basic and acidic residues" evidence="13">
    <location>
        <begin position="245"/>
        <end position="258"/>
    </location>
</feature>
<feature type="compositionally biased region" description="Low complexity" evidence="13">
    <location>
        <begin position="205"/>
        <end position="224"/>
    </location>
</feature>
<dbReference type="GO" id="GO:0039693">
    <property type="term" value="P:viral DNA genome replication"/>
    <property type="evidence" value="ECO:0007669"/>
    <property type="project" value="UniProtKB-UniRule"/>
</dbReference>
<evidence type="ECO:0000256" key="12">
    <source>
        <dbReference type="HAMAP-Rule" id="MF_04001"/>
    </source>
</evidence>
<evidence type="ECO:0000256" key="2">
    <source>
        <dbReference type="ARBA" id="ARBA00007794"/>
    </source>
</evidence>
<feature type="compositionally biased region" description="Polar residues" evidence="13">
    <location>
        <begin position="193"/>
        <end position="204"/>
    </location>
</feature>
<accession>A0A097A5Y6</accession>
<gene>
    <name evidence="12 16" type="primary">E2</name>
</gene>
<dbReference type="InterPro" id="IPR036050">
    <property type="entry name" value="Regulatory_protein_E2_N"/>
</dbReference>
<evidence type="ECO:0000256" key="7">
    <source>
        <dbReference type="ARBA" id="ARBA00022705"/>
    </source>
</evidence>
<dbReference type="GO" id="GO:0003700">
    <property type="term" value="F:DNA-binding transcription factor activity"/>
    <property type="evidence" value="ECO:0007669"/>
    <property type="project" value="UniProtKB-UniRule"/>
</dbReference>
<reference evidence="16 17" key="1">
    <citation type="submission" date="2014-07" db="EMBL/GenBank/DDBJ databases">
        <title>Identification and characterization of two novel variants of BPV type 7.</title>
        <authorList>
            <person name="Gallina L."/>
            <person name="Scagliarini A."/>
            <person name="Savini F."/>
            <person name="Casa G."/>
        </authorList>
    </citation>
    <scope>NUCLEOTIDE SEQUENCE [LARGE SCALE GENOMIC DNA]</scope>
    <source>
        <strain evidence="16">IT-215</strain>
    </source>
</reference>
<evidence type="ECO:0000256" key="10">
    <source>
        <dbReference type="ARBA" id="ARBA00023159"/>
    </source>
</evidence>
<feature type="cross-link" description="Glycyl lysine isopeptide (Lys-Gly) (interchain with G-Cter in SUMO)" evidence="12">
    <location>
        <position position="320"/>
    </location>
</feature>
<name>A0A097A5Y6_9PAPI</name>
<feature type="region of interest" description="Disordered" evidence="13">
    <location>
        <begin position="193"/>
        <end position="310"/>
    </location>
</feature>
<keyword evidence="3 12" id="KW-0678">Repressor</keyword>
<keyword evidence="10 12" id="KW-0010">Activator</keyword>
<dbReference type="GO" id="GO:0000166">
    <property type="term" value="F:nucleotide binding"/>
    <property type="evidence" value="ECO:0007669"/>
    <property type="project" value="UniProtKB-UniRule"/>
</dbReference>
<comment type="subunit">
    <text evidence="12">Binds DNA as homodimer. Interacts with protein E1; this interaction greatly increases E1 DNA-binding activity. Interacts with protein L1; this interaction enhances E2-dependent replication and transcription activation. Interacts with protein L2; this interaction inhibits E2 transcriptional activity but not DNA replication function E2. Interacts with protein E7; this interaction inhibits E7 oncogenic activity. Interacts with host TAF1; this interaction modulates E2-dependent transcriptional regulation. Interacts with host BRD4; this interaction mediates E2 transcriptional activation function. Additionally, the interaction with host BRD4 on mitotic chromosomes mediates tethering of the viral genome. Interacts with host TOPBP1; this interaction is required for optimal viral DNA replication.</text>
</comment>
<feature type="domain" description="Papillomavirus E2 C-terminal" evidence="15">
    <location>
        <begin position="315"/>
        <end position="391"/>
    </location>
</feature>
<dbReference type="Pfam" id="PF00508">
    <property type="entry name" value="PPV_E2_N"/>
    <property type="match status" value="1"/>
</dbReference>
<dbReference type="Proteomes" id="UP000128306">
    <property type="component" value="Genome"/>
</dbReference>
<keyword evidence="5 12" id="KW-0597">Phosphoprotein</keyword>
<dbReference type="InterPro" id="IPR000427">
    <property type="entry name" value="Papillomavirus_E2_C"/>
</dbReference>
<dbReference type="Gene3D" id="2.170.200.10">
    <property type="entry name" value="Papillomavirus E2 early protein domain"/>
    <property type="match status" value="1"/>
</dbReference>
<evidence type="ECO:0000256" key="11">
    <source>
        <dbReference type="ARBA" id="ARBA00023163"/>
    </source>
</evidence>
<evidence type="ECO:0000256" key="9">
    <source>
        <dbReference type="ARBA" id="ARBA00023125"/>
    </source>
</evidence>
<evidence type="ECO:0000256" key="6">
    <source>
        <dbReference type="ARBA" id="ARBA00022562"/>
    </source>
</evidence>
<organism evidence="16 17">
    <name type="scientific">Bos taurus papillomavirus 7</name>
    <dbReference type="NCBI Taxonomy" id="1001533"/>
    <lineage>
        <taxon>Viruses</taxon>
        <taxon>Monodnaviria</taxon>
        <taxon>Shotokuvirae</taxon>
        <taxon>Cossaviricota</taxon>
        <taxon>Papovaviricetes</taxon>
        <taxon>Zurhausenvirales</taxon>
        <taxon>Papillomaviridae</taxon>
        <taxon>Firstpapillomavirinae</taxon>
        <taxon>Dyoxipapillomavirus</taxon>
        <taxon>Dyoxipapillomavirus 1</taxon>
    </lineage>
</organism>
<evidence type="ECO:0000313" key="17">
    <source>
        <dbReference type="Proteomes" id="UP000128306"/>
    </source>
</evidence>
<dbReference type="SUPFAM" id="SSF51332">
    <property type="entry name" value="E2 regulatory, transactivation domain"/>
    <property type="match status" value="1"/>
</dbReference>
<dbReference type="GO" id="GO:0003677">
    <property type="term" value="F:DNA binding"/>
    <property type="evidence" value="ECO:0007669"/>
    <property type="project" value="UniProtKB-UniRule"/>
</dbReference>
<keyword evidence="9 12" id="KW-0238">DNA-binding</keyword>
<keyword evidence="6 12" id="KW-1048">Host nucleus</keyword>
<dbReference type="SUPFAM" id="SSF54957">
    <property type="entry name" value="Viral DNA-binding domain"/>
    <property type="match status" value="1"/>
</dbReference>
<keyword evidence="8 12" id="KW-0805">Transcription regulation</keyword>
<feature type="domain" description="Papillomavirus E2 N-terminal" evidence="14">
    <location>
        <begin position="1"/>
        <end position="195"/>
    </location>
</feature>
<comment type="PTM">
    <text evidence="12">Phosphorylated.</text>
</comment>
<dbReference type="InterPro" id="IPR033668">
    <property type="entry name" value="Reg_prot_E2"/>
</dbReference>
<evidence type="ECO:0000259" key="15">
    <source>
        <dbReference type="Pfam" id="PF00511"/>
    </source>
</evidence>
<dbReference type="InterPro" id="IPR012677">
    <property type="entry name" value="Nucleotide-bd_a/b_plait_sf"/>
</dbReference>
<keyword evidence="4 12" id="KW-0244">Early protein</keyword>
<evidence type="ECO:0000256" key="1">
    <source>
        <dbReference type="ARBA" id="ARBA00004147"/>
    </source>
</evidence>
<feature type="region of interest" description="DNA-binding domain" evidence="12">
    <location>
        <begin position="313"/>
        <end position="400"/>
    </location>
</feature>
<dbReference type="Gene3D" id="3.30.70.330">
    <property type="match status" value="1"/>
</dbReference>
<keyword evidence="7 12" id="KW-0235">DNA replication</keyword>
<feature type="compositionally biased region" description="Basic residues" evidence="13">
    <location>
        <begin position="267"/>
        <end position="276"/>
    </location>
</feature>
<dbReference type="GO" id="GO:0042025">
    <property type="term" value="C:host cell nucleus"/>
    <property type="evidence" value="ECO:0007669"/>
    <property type="project" value="UniProtKB-SubCell"/>
</dbReference>
<dbReference type="Gene3D" id="1.10.287.30">
    <property type="entry name" value="E2 (early) protein, N terminal domain, subdomain 1"/>
    <property type="match status" value="1"/>
</dbReference>
<evidence type="ECO:0000259" key="14">
    <source>
        <dbReference type="Pfam" id="PF00508"/>
    </source>
</evidence>
<comment type="function">
    <text evidence="12">Plays a role in the initiation of viral DNA replication. A dimer of E2 interacts with a dimer of E1 in order to improve specificity of E1 DNA binding activity. Once the complex recognizes and binds DNA at specific sites, the E2 dimer is removed from DNA. E2 also regulates viral transcription through binding to the E2RE response element (5'-ACCNNNNNNGGT-3') present in multiple copies in the regulatory regions of the viral genome. Activates or represses transcription depending on E2RE's position with regards to proximal promoter elements including the TATA-box. Repression occurs by sterically hindering the assembly of the transcription initiation complex.</text>
</comment>
<keyword evidence="12" id="KW-0832">Ubl conjugation</keyword>
<dbReference type="EMBL" id="KM096428">
    <property type="protein sequence ID" value="AIS41097.1"/>
    <property type="molecule type" value="Genomic_DNA"/>
</dbReference>
<dbReference type="InterPro" id="IPR042503">
    <property type="entry name" value="Regulatory_protein_E2_N_1"/>
</dbReference>
<evidence type="ECO:0000256" key="13">
    <source>
        <dbReference type="SAM" id="MobiDB-lite"/>
    </source>
</evidence>
<evidence type="ECO:0000256" key="4">
    <source>
        <dbReference type="ARBA" id="ARBA00022518"/>
    </source>
</evidence>
<dbReference type="Pfam" id="PF00511">
    <property type="entry name" value="PPV_E2_C"/>
    <property type="match status" value="1"/>
</dbReference>
<dbReference type="InterPro" id="IPR001866">
    <property type="entry name" value="PPV_E2_N"/>
</dbReference>
<comment type="subcellular location">
    <subcellularLocation>
        <location evidence="1 12">Host nucleus</location>
    </subcellularLocation>
</comment>
<dbReference type="GO" id="GO:0006260">
    <property type="term" value="P:DNA replication"/>
    <property type="evidence" value="ECO:0007669"/>
    <property type="project" value="UniProtKB-KW"/>
</dbReference>
<dbReference type="InterPro" id="IPR042504">
    <property type="entry name" value="Regulatory_protein_E2_N_2"/>
</dbReference>
<comment type="caution">
    <text evidence="12">Lacks conserved residue(s) required for the propagation of feature annotation.</text>
</comment>
<evidence type="ECO:0000313" key="16">
    <source>
        <dbReference type="EMBL" id="AIS41097.1"/>
    </source>
</evidence>
<dbReference type="GO" id="GO:0006351">
    <property type="term" value="P:DNA-templated transcription"/>
    <property type="evidence" value="ECO:0007669"/>
    <property type="project" value="UniProtKB-UniRule"/>
</dbReference>
<sequence>MKKLAEHLDACHEQMLELIEKDSQELEDQIDYWDLVKRENLLLFAAKQAGLSRLGYEPVPPTKVSEGKAKNAIMMGISLQSLQSSEFGRDPWTLPQTSLEVFMANPSNCFKKNGEHVEVLFDGDKNKAVIFVKWGEVYVQDLLGAWHKCPSHVVYEGIYYDHPDYGRTFYLRFEEEAAKYGAHRPWQVMTTNGTLLHSPSESSNSADGSEESAAPSSGPSIEAPQRLSFWGSPAGGPERGRRRRSETPRKRSFGDRRPRPQTPLGGLRRKRVRRGRGGGLGVKELAEKAGGRLAGTPGQTAEGGGHTSTAPGHYPVLIGKGRPNCLKCWRNRFGVSHKGLFLDCSSTFSWTQTGGGRGVDGVILIVFETDQQLQTFVDTVHRPTSISLRRGGAVLRAGCF</sequence>
<evidence type="ECO:0000256" key="8">
    <source>
        <dbReference type="ARBA" id="ARBA00023015"/>
    </source>
</evidence>
<comment type="PTM">
    <text evidence="12">Sumoylation plays a regulatory role in E2 transcriptional activity.</text>
</comment>
<dbReference type="HAMAP" id="MF_04001">
    <property type="entry name" value="PPV_E2"/>
    <property type="match status" value="1"/>
</dbReference>
<keyword evidence="12" id="KW-1017">Isopeptide bond</keyword>
<keyword evidence="11 12" id="KW-0804">Transcription</keyword>
<evidence type="ECO:0000256" key="5">
    <source>
        <dbReference type="ARBA" id="ARBA00022553"/>
    </source>
</evidence>
<evidence type="ECO:0000256" key="3">
    <source>
        <dbReference type="ARBA" id="ARBA00022491"/>
    </source>
</evidence>
<dbReference type="GO" id="GO:0006275">
    <property type="term" value="P:regulation of DNA replication"/>
    <property type="evidence" value="ECO:0007669"/>
    <property type="project" value="UniProtKB-UniRule"/>
</dbReference>
<comment type="similarity">
    <text evidence="2">Belongs to the papillomaviridae E8^E2C protein family.</text>
</comment>
<protein>
    <recommendedName>
        <fullName evidence="12">Regulatory protein E2</fullName>
    </recommendedName>
</protein>
<proteinExistence type="inferred from homology"/>
<comment type="similarity">
    <text evidence="12">Belongs to the papillomaviridae E2 protein family.</text>
</comment>
<dbReference type="InterPro" id="IPR035975">
    <property type="entry name" value="E2/EBNA1_C_sf"/>
</dbReference>